<feature type="domain" description="C2H2-type" evidence="5">
    <location>
        <begin position="2"/>
        <end position="29"/>
    </location>
</feature>
<name>A0A0G4I428_9ALVE</name>
<dbReference type="VEuPathDB" id="CryptoDB:Cvel_10812"/>
<evidence type="ECO:0000259" key="5">
    <source>
        <dbReference type="PROSITE" id="PS50157"/>
    </source>
</evidence>
<keyword evidence="3" id="KW-0862">Zinc</keyword>
<accession>A0A0G4I428</accession>
<evidence type="ECO:0000313" key="6">
    <source>
        <dbReference type="EMBL" id="CEM51731.1"/>
    </source>
</evidence>
<keyword evidence="1" id="KW-0479">Metal-binding</keyword>
<dbReference type="FunFam" id="3.30.160.60:FF:000065">
    <property type="entry name" value="B-cell CLL/lymphoma 6, member B"/>
    <property type="match status" value="1"/>
</dbReference>
<proteinExistence type="predicted"/>
<dbReference type="EMBL" id="CDMZ01005031">
    <property type="protein sequence ID" value="CEM51731.1"/>
    <property type="molecule type" value="Genomic_DNA"/>
</dbReference>
<dbReference type="AlphaFoldDB" id="A0A0G4I428"/>
<reference evidence="6" key="1">
    <citation type="submission" date="2014-11" db="EMBL/GenBank/DDBJ databases">
        <authorList>
            <person name="Otto D Thomas"/>
            <person name="Naeem Raeece"/>
        </authorList>
    </citation>
    <scope>NUCLEOTIDE SEQUENCE</scope>
</reference>
<organism evidence="6">
    <name type="scientific">Chromera velia CCMP2878</name>
    <dbReference type="NCBI Taxonomy" id="1169474"/>
    <lineage>
        <taxon>Eukaryota</taxon>
        <taxon>Sar</taxon>
        <taxon>Alveolata</taxon>
        <taxon>Colpodellida</taxon>
        <taxon>Chromeraceae</taxon>
        <taxon>Chromera</taxon>
    </lineage>
</organism>
<keyword evidence="2 4" id="KW-0863">Zinc-finger</keyword>
<evidence type="ECO:0000256" key="4">
    <source>
        <dbReference type="PROSITE-ProRule" id="PRU00042"/>
    </source>
</evidence>
<dbReference type="Pfam" id="PF00096">
    <property type="entry name" value="zf-C2H2"/>
    <property type="match status" value="1"/>
</dbReference>
<gene>
    <name evidence="6" type="ORF">Cvel_10812</name>
</gene>
<dbReference type="GO" id="GO:0008270">
    <property type="term" value="F:zinc ion binding"/>
    <property type="evidence" value="ECO:0007669"/>
    <property type="project" value="UniProtKB-KW"/>
</dbReference>
<sequence>MFKCEWCPKSFPTQSNLNRHQRENCGALRAAQQHSQQTGGVVEPAFAPRAEWDRVYLSERTKDVTVEEYIENLQADVIKKLKWCSFVSYTQSSSFVGDLNKLYSAIQSANLKGPLFSTKLEGNRHGMRDFALMKGEINDDFIGKRMKRLDCGI</sequence>
<dbReference type="PROSITE" id="PS50157">
    <property type="entry name" value="ZINC_FINGER_C2H2_2"/>
    <property type="match status" value="1"/>
</dbReference>
<dbReference type="InterPro" id="IPR013087">
    <property type="entry name" value="Znf_C2H2_type"/>
</dbReference>
<evidence type="ECO:0000256" key="3">
    <source>
        <dbReference type="ARBA" id="ARBA00022833"/>
    </source>
</evidence>
<evidence type="ECO:0000256" key="2">
    <source>
        <dbReference type="ARBA" id="ARBA00022771"/>
    </source>
</evidence>
<dbReference type="InterPro" id="IPR036236">
    <property type="entry name" value="Znf_C2H2_sf"/>
</dbReference>
<evidence type="ECO:0000256" key="1">
    <source>
        <dbReference type="ARBA" id="ARBA00022723"/>
    </source>
</evidence>
<dbReference type="Gene3D" id="3.30.160.60">
    <property type="entry name" value="Classic Zinc Finger"/>
    <property type="match status" value="1"/>
</dbReference>
<dbReference type="PhylomeDB" id="A0A0G4I428"/>
<dbReference type="SUPFAM" id="SSF57667">
    <property type="entry name" value="beta-beta-alpha zinc fingers"/>
    <property type="match status" value="1"/>
</dbReference>
<protein>
    <recommendedName>
        <fullName evidence="5">C2H2-type domain-containing protein</fullName>
    </recommendedName>
</protein>